<dbReference type="AlphaFoldDB" id="A0A7C8MAT4"/>
<comment type="caution">
    <text evidence="1">The sequence shown here is derived from an EMBL/GenBank/DDBJ whole genome shotgun (WGS) entry which is preliminary data.</text>
</comment>
<evidence type="ECO:0000313" key="2">
    <source>
        <dbReference type="Proteomes" id="UP000481861"/>
    </source>
</evidence>
<gene>
    <name evidence="1" type="ORF">BDV95DRAFT_643179</name>
</gene>
<protein>
    <submittedName>
        <fullName evidence="1">Uncharacterized protein</fullName>
    </submittedName>
</protein>
<keyword evidence="2" id="KW-1185">Reference proteome</keyword>
<organism evidence="1 2">
    <name type="scientific">Massariosphaeria phaeospora</name>
    <dbReference type="NCBI Taxonomy" id="100035"/>
    <lineage>
        <taxon>Eukaryota</taxon>
        <taxon>Fungi</taxon>
        <taxon>Dikarya</taxon>
        <taxon>Ascomycota</taxon>
        <taxon>Pezizomycotina</taxon>
        <taxon>Dothideomycetes</taxon>
        <taxon>Pleosporomycetidae</taxon>
        <taxon>Pleosporales</taxon>
        <taxon>Pleosporales incertae sedis</taxon>
        <taxon>Massariosphaeria</taxon>
    </lineage>
</organism>
<proteinExistence type="predicted"/>
<dbReference type="EMBL" id="JAADJZ010000019">
    <property type="protein sequence ID" value="KAF2868442.1"/>
    <property type="molecule type" value="Genomic_DNA"/>
</dbReference>
<sequence>TITTSLRRATICNQADSTLLSAPSLPTHATLPFPPKSIKMPALILVYCKHVYKDCLYLHSDGPREHVRGKPSPRFDVFYATARRIGYLFQTTRKYEFKRDLGSMDDKHFARLQDRCQQEYVREENNGNWIDPIIRYLQDNPLVYPDIIPPEANEVNEHPAVYSMEG</sequence>
<evidence type="ECO:0000313" key="1">
    <source>
        <dbReference type="EMBL" id="KAF2868442.1"/>
    </source>
</evidence>
<accession>A0A7C8MAT4</accession>
<feature type="non-terminal residue" evidence="1">
    <location>
        <position position="1"/>
    </location>
</feature>
<dbReference type="Proteomes" id="UP000481861">
    <property type="component" value="Unassembled WGS sequence"/>
</dbReference>
<name>A0A7C8MAT4_9PLEO</name>
<reference evidence="1 2" key="1">
    <citation type="submission" date="2020-01" db="EMBL/GenBank/DDBJ databases">
        <authorList>
            <consortium name="DOE Joint Genome Institute"/>
            <person name="Haridas S."/>
            <person name="Albert R."/>
            <person name="Binder M."/>
            <person name="Bloem J."/>
            <person name="Labutti K."/>
            <person name="Salamov A."/>
            <person name="Andreopoulos B."/>
            <person name="Baker S.E."/>
            <person name="Barry K."/>
            <person name="Bills G."/>
            <person name="Bluhm B.H."/>
            <person name="Cannon C."/>
            <person name="Castanera R."/>
            <person name="Culley D.E."/>
            <person name="Daum C."/>
            <person name="Ezra D."/>
            <person name="Gonzalez J.B."/>
            <person name="Henrissat B."/>
            <person name="Kuo A."/>
            <person name="Liang C."/>
            <person name="Lipzen A."/>
            <person name="Lutzoni F."/>
            <person name="Magnuson J."/>
            <person name="Mondo S."/>
            <person name="Nolan M."/>
            <person name="Ohm R."/>
            <person name="Pangilinan J."/>
            <person name="Park H.-J.H."/>
            <person name="Ramirez L."/>
            <person name="Alfaro M."/>
            <person name="Sun H."/>
            <person name="Tritt A."/>
            <person name="Yoshinaga Y."/>
            <person name="Zwiers L.-H.L."/>
            <person name="Turgeon B.G."/>
            <person name="Goodwin S.B."/>
            <person name="Spatafora J.W."/>
            <person name="Crous P.W."/>
            <person name="Grigoriev I.V."/>
        </authorList>
    </citation>
    <scope>NUCLEOTIDE SEQUENCE [LARGE SCALE GENOMIC DNA]</scope>
    <source>
        <strain evidence="1 2">CBS 611.86</strain>
    </source>
</reference>